<proteinExistence type="predicted"/>
<dbReference type="EMBL" id="CABITT030000001">
    <property type="protein sequence ID" value="VVA90792.1"/>
    <property type="molecule type" value="Genomic_DNA"/>
</dbReference>
<evidence type="ECO:0000313" key="1">
    <source>
        <dbReference type="EMBL" id="VVA90792.1"/>
    </source>
</evidence>
<dbReference type="AlphaFoldDB" id="A0A565AP57"/>
<accession>A0A565AP57</accession>
<comment type="caution">
    <text evidence="1">The sequence shown here is derived from an EMBL/GenBank/DDBJ whole genome shotgun (WGS) entry which is preliminary data.</text>
</comment>
<protein>
    <submittedName>
        <fullName evidence="1">Uncharacterized protein</fullName>
    </submittedName>
</protein>
<keyword evidence="2" id="KW-1185">Reference proteome</keyword>
<organism evidence="1 2">
    <name type="scientific">Arabis nemorensis</name>
    <dbReference type="NCBI Taxonomy" id="586526"/>
    <lineage>
        <taxon>Eukaryota</taxon>
        <taxon>Viridiplantae</taxon>
        <taxon>Streptophyta</taxon>
        <taxon>Embryophyta</taxon>
        <taxon>Tracheophyta</taxon>
        <taxon>Spermatophyta</taxon>
        <taxon>Magnoliopsida</taxon>
        <taxon>eudicotyledons</taxon>
        <taxon>Gunneridae</taxon>
        <taxon>Pentapetalae</taxon>
        <taxon>rosids</taxon>
        <taxon>malvids</taxon>
        <taxon>Brassicales</taxon>
        <taxon>Brassicaceae</taxon>
        <taxon>Arabideae</taxon>
        <taxon>Arabis</taxon>
    </lineage>
</organism>
<sequence>MINNPVPSDLWLDSLEDTLGDMEGRRTNAAGKPMVLPMNAAAVIQEQTKKRVATVLRSR</sequence>
<evidence type="ECO:0000313" key="2">
    <source>
        <dbReference type="Proteomes" id="UP000489600"/>
    </source>
</evidence>
<name>A0A565AP57_9BRAS</name>
<reference evidence="1" key="1">
    <citation type="submission" date="2019-07" db="EMBL/GenBank/DDBJ databases">
        <authorList>
            <person name="Dittberner H."/>
        </authorList>
    </citation>
    <scope>NUCLEOTIDE SEQUENCE [LARGE SCALE GENOMIC DNA]</scope>
</reference>
<gene>
    <name evidence="1" type="ORF">ANE_LOCUS1237</name>
</gene>
<dbReference type="Proteomes" id="UP000489600">
    <property type="component" value="Unassembled WGS sequence"/>
</dbReference>